<dbReference type="NCBIfam" id="TIGR00008">
    <property type="entry name" value="infA"/>
    <property type="match status" value="1"/>
</dbReference>
<protein>
    <recommendedName>
        <fullName evidence="4 5">Translation initiation factor IF-1</fullName>
    </recommendedName>
</protein>
<gene>
    <name evidence="4 7" type="primary">infA</name>
    <name evidence="7" type="ORF">FZC37_00655</name>
</gene>
<dbReference type="AlphaFoldDB" id="A0A5C0UJ20"/>
<dbReference type="EMBL" id="CP043312">
    <property type="protein sequence ID" value="QEK39452.1"/>
    <property type="molecule type" value="Genomic_DNA"/>
</dbReference>
<dbReference type="OrthoDB" id="9803250at2"/>
<evidence type="ECO:0000256" key="4">
    <source>
        <dbReference type="HAMAP-Rule" id="MF_00075"/>
    </source>
</evidence>
<feature type="domain" description="S1-like" evidence="6">
    <location>
        <begin position="41"/>
        <end position="83"/>
    </location>
</feature>
<evidence type="ECO:0000256" key="3">
    <source>
        <dbReference type="ARBA" id="ARBA00022917"/>
    </source>
</evidence>
<evidence type="ECO:0000313" key="7">
    <source>
        <dbReference type="EMBL" id="QEK39452.1"/>
    </source>
</evidence>
<organism evidence="7 8">
    <name type="scientific">Candidatus Sneabacter namystus</name>
    <dbReference type="NCBI Taxonomy" id="2601646"/>
    <lineage>
        <taxon>Bacteria</taxon>
        <taxon>Pseudomonadati</taxon>
        <taxon>Pseudomonadota</taxon>
        <taxon>Alphaproteobacteria</taxon>
        <taxon>Rickettsiales</taxon>
        <taxon>Rickettsiaceae</taxon>
        <taxon>Rickettsieae</taxon>
        <taxon>Candidatus Sneabacter</taxon>
    </lineage>
</organism>
<dbReference type="SUPFAM" id="SSF50249">
    <property type="entry name" value="Nucleic acid-binding proteins"/>
    <property type="match status" value="1"/>
</dbReference>
<dbReference type="Pfam" id="PF01176">
    <property type="entry name" value="eIF-1a"/>
    <property type="match status" value="1"/>
</dbReference>
<dbReference type="GO" id="GO:0043022">
    <property type="term" value="F:ribosome binding"/>
    <property type="evidence" value="ECO:0007669"/>
    <property type="project" value="UniProtKB-UniRule"/>
</dbReference>
<accession>A0A5C0UJ20</accession>
<proteinExistence type="inferred from homology"/>
<dbReference type="Proteomes" id="UP000323844">
    <property type="component" value="Chromosome"/>
</dbReference>
<name>A0A5C0UJ20_9RICK</name>
<dbReference type="InterPro" id="IPR006196">
    <property type="entry name" value="RNA-binding_domain_S1_IF1"/>
</dbReference>
<keyword evidence="8" id="KW-1185">Reference proteome</keyword>
<comment type="function">
    <text evidence="4">One of the essential components for the initiation of protein synthesis. Stabilizes the binding of IF-2 and IF-3 on the 30S subunit to which N-formylmethionyl-tRNA(fMet) subsequently binds. Helps modulate mRNA selection, yielding the 30S pre-initiation complex (PIC). Upon addition of the 50S ribosomal subunit IF-1, IF-2 and IF-3 are released leaving the mature 70S translation initiation complex.</text>
</comment>
<dbReference type="GO" id="GO:0003743">
    <property type="term" value="F:translation initiation factor activity"/>
    <property type="evidence" value="ECO:0007669"/>
    <property type="project" value="UniProtKB-UniRule"/>
</dbReference>
<dbReference type="GO" id="GO:0019843">
    <property type="term" value="F:rRNA binding"/>
    <property type="evidence" value="ECO:0007669"/>
    <property type="project" value="UniProtKB-UniRule"/>
</dbReference>
<dbReference type="InterPro" id="IPR004368">
    <property type="entry name" value="TIF_IF1"/>
</dbReference>
<reference evidence="7 8" key="1">
    <citation type="submission" date="2019-08" db="EMBL/GenBank/DDBJ databases">
        <title>Highly reduced genomes of protist endosymbionts show evolutionary convergence.</title>
        <authorList>
            <person name="George E."/>
            <person name="Husnik F."/>
            <person name="Tashyreva D."/>
            <person name="Prokopchuk G."/>
            <person name="Horak A."/>
            <person name="Kwong W.K."/>
            <person name="Lukes J."/>
            <person name="Keeling P.J."/>
        </authorList>
    </citation>
    <scope>NUCLEOTIDE SEQUENCE [LARGE SCALE GENOMIC DNA]</scope>
    <source>
        <strain evidence="7">1621</strain>
    </source>
</reference>
<dbReference type="PROSITE" id="PS50832">
    <property type="entry name" value="S1_IF1_TYPE"/>
    <property type="match status" value="1"/>
</dbReference>
<dbReference type="RefSeq" id="WP_148951813.1">
    <property type="nucleotide sequence ID" value="NZ_CP043312.1"/>
</dbReference>
<evidence type="ECO:0000259" key="6">
    <source>
        <dbReference type="PROSITE" id="PS50832"/>
    </source>
</evidence>
<comment type="subunit">
    <text evidence="4">Component of the 30S ribosomal translation pre-initiation complex which assembles on the 30S ribosome in the order IF-2 and IF-3, IF-1 and N-formylmethionyl-tRNA(fMet); mRNA recruitment can occur at any time during PIC assembly.</text>
</comment>
<keyword evidence="4" id="KW-0699">rRNA-binding</keyword>
<dbReference type="GO" id="GO:0005829">
    <property type="term" value="C:cytosol"/>
    <property type="evidence" value="ECO:0007669"/>
    <property type="project" value="TreeGrafter"/>
</dbReference>
<evidence type="ECO:0000313" key="8">
    <source>
        <dbReference type="Proteomes" id="UP000323844"/>
    </source>
</evidence>
<keyword evidence="3 4" id="KW-0648">Protein biosynthesis</keyword>
<dbReference type="HAMAP" id="MF_00075">
    <property type="entry name" value="IF_1"/>
    <property type="match status" value="1"/>
</dbReference>
<dbReference type="KEGG" id="snay:FZC37_00655"/>
<evidence type="ECO:0000256" key="1">
    <source>
        <dbReference type="ARBA" id="ARBA00010939"/>
    </source>
</evidence>
<keyword evidence="2 4" id="KW-0396">Initiation factor</keyword>
<dbReference type="Gene3D" id="2.40.50.140">
    <property type="entry name" value="Nucleic acid-binding proteins"/>
    <property type="match status" value="1"/>
</dbReference>
<sequence>MPKEDFVECLGDVVTVLPCGKFKVEIELRDLNSKAPEDAKHTVIAHSAGRIKQNRIRIIMGDKVTVVITKYDLAKGRIIKIHKKKKVPFVQ</sequence>
<evidence type="ECO:0000256" key="2">
    <source>
        <dbReference type="ARBA" id="ARBA00022540"/>
    </source>
</evidence>
<keyword evidence="4" id="KW-0694">RNA-binding</keyword>
<evidence type="ECO:0000256" key="5">
    <source>
        <dbReference type="NCBIfam" id="TIGR00008"/>
    </source>
</evidence>
<comment type="subcellular location">
    <subcellularLocation>
        <location evidence="4">Cytoplasm</location>
    </subcellularLocation>
</comment>
<keyword evidence="4" id="KW-0963">Cytoplasm</keyword>
<dbReference type="PANTHER" id="PTHR33370">
    <property type="entry name" value="TRANSLATION INITIATION FACTOR IF-1, CHLOROPLASTIC"/>
    <property type="match status" value="1"/>
</dbReference>
<dbReference type="InterPro" id="IPR012340">
    <property type="entry name" value="NA-bd_OB-fold"/>
</dbReference>
<comment type="similarity">
    <text evidence="1 4">Belongs to the IF-1 family.</text>
</comment>
<dbReference type="PANTHER" id="PTHR33370:SF1">
    <property type="entry name" value="TRANSLATION INITIATION FACTOR IF-1, CHLOROPLASTIC"/>
    <property type="match status" value="1"/>
</dbReference>